<keyword evidence="3" id="KW-1185">Reference proteome</keyword>
<dbReference type="AlphaFoldDB" id="A0A0G4MGP8"/>
<protein>
    <submittedName>
        <fullName evidence="2">Uncharacterized protein</fullName>
    </submittedName>
</protein>
<proteinExistence type="predicted"/>
<feature type="non-terminal residue" evidence="2">
    <location>
        <position position="1"/>
    </location>
</feature>
<evidence type="ECO:0000313" key="3">
    <source>
        <dbReference type="Proteomes" id="UP000044602"/>
    </source>
</evidence>
<evidence type="ECO:0000256" key="1">
    <source>
        <dbReference type="SAM" id="MobiDB-lite"/>
    </source>
</evidence>
<evidence type="ECO:0000313" key="2">
    <source>
        <dbReference type="EMBL" id="CRK33165.1"/>
    </source>
</evidence>
<feature type="compositionally biased region" description="Basic and acidic residues" evidence="1">
    <location>
        <begin position="50"/>
        <end position="64"/>
    </location>
</feature>
<name>A0A0G4MGP8_VERLO</name>
<feature type="region of interest" description="Disordered" evidence="1">
    <location>
        <begin position="35"/>
        <end position="64"/>
    </location>
</feature>
<accession>A0A0G4MGP8</accession>
<sequence length="64" mass="7513">SAPARAERRGRQEDQGPDQLLCRQDCLVRLPRALASPPTRPFCRHSQRNRRPDLRRPQDSQRCH</sequence>
<organism evidence="2 3">
    <name type="scientific">Verticillium longisporum</name>
    <name type="common">Verticillium dahliae var. longisporum</name>
    <dbReference type="NCBI Taxonomy" id="100787"/>
    <lineage>
        <taxon>Eukaryota</taxon>
        <taxon>Fungi</taxon>
        <taxon>Dikarya</taxon>
        <taxon>Ascomycota</taxon>
        <taxon>Pezizomycotina</taxon>
        <taxon>Sordariomycetes</taxon>
        <taxon>Hypocreomycetidae</taxon>
        <taxon>Glomerellales</taxon>
        <taxon>Plectosphaerellaceae</taxon>
        <taxon>Verticillium</taxon>
    </lineage>
</organism>
<dbReference type="Proteomes" id="UP000044602">
    <property type="component" value="Unassembled WGS sequence"/>
</dbReference>
<gene>
    <name evidence="2" type="ORF">BN1708_019216</name>
</gene>
<dbReference type="EMBL" id="CVQH01022485">
    <property type="protein sequence ID" value="CRK33165.1"/>
    <property type="molecule type" value="Genomic_DNA"/>
</dbReference>
<reference evidence="2 3" key="1">
    <citation type="submission" date="2015-05" db="EMBL/GenBank/DDBJ databases">
        <authorList>
            <person name="Wang D.B."/>
            <person name="Wang M."/>
        </authorList>
    </citation>
    <scope>NUCLEOTIDE SEQUENCE [LARGE SCALE GENOMIC DNA]</scope>
    <source>
        <strain evidence="2">VL1</strain>
    </source>
</reference>